<comment type="caution">
    <text evidence="2">The sequence shown here is derived from an EMBL/GenBank/DDBJ whole genome shotgun (WGS) entry which is preliminary data.</text>
</comment>
<feature type="region of interest" description="Disordered" evidence="1">
    <location>
        <begin position="123"/>
        <end position="154"/>
    </location>
</feature>
<protein>
    <submittedName>
        <fullName evidence="2">Uncharacterized protein</fullName>
    </submittedName>
</protein>
<feature type="compositionally biased region" description="Basic and acidic residues" evidence="1">
    <location>
        <begin position="193"/>
        <end position="214"/>
    </location>
</feature>
<proteinExistence type="predicted"/>
<dbReference type="Proteomes" id="UP001445076">
    <property type="component" value="Unassembled WGS sequence"/>
</dbReference>
<feature type="region of interest" description="Disordered" evidence="1">
    <location>
        <begin position="193"/>
        <end position="216"/>
    </location>
</feature>
<feature type="region of interest" description="Disordered" evidence="1">
    <location>
        <begin position="89"/>
        <end position="110"/>
    </location>
</feature>
<reference evidence="2 3" key="1">
    <citation type="journal article" date="2024" name="BMC Genomics">
        <title>Genome assembly of redclaw crayfish (Cherax quadricarinatus) provides insights into its immune adaptation and hypoxia tolerance.</title>
        <authorList>
            <person name="Liu Z."/>
            <person name="Zheng J."/>
            <person name="Li H."/>
            <person name="Fang K."/>
            <person name="Wang S."/>
            <person name="He J."/>
            <person name="Zhou D."/>
            <person name="Weng S."/>
            <person name="Chi M."/>
            <person name="Gu Z."/>
            <person name="He J."/>
            <person name="Li F."/>
            <person name="Wang M."/>
        </authorList>
    </citation>
    <scope>NUCLEOTIDE SEQUENCE [LARGE SCALE GENOMIC DNA]</scope>
    <source>
        <strain evidence="2">ZL_2023a</strain>
    </source>
</reference>
<evidence type="ECO:0000313" key="2">
    <source>
        <dbReference type="EMBL" id="KAK8733561.1"/>
    </source>
</evidence>
<dbReference type="AlphaFoldDB" id="A0AAW0X1H3"/>
<keyword evidence="3" id="KW-1185">Reference proteome</keyword>
<evidence type="ECO:0000313" key="3">
    <source>
        <dbReference type="Proteomes" id="UP001445076"/>
    </source>
</evidence>
<evidence type="ECO:0000256" key="1">
    <source>
        <dbReference type="SAM" id="MobiDB-lite"/>
    </source>
</evidence>
<sequence length="278" mass="31510">MEGKCNLECWCHVPTRGQNKPPCYVCVLQTCSSSPPLSPVEFLLLQQEEEATLSYKNPEVALGLVGSDEISYGWRAKFTSSEDPLVVDLNTSPDLDNNNSHPSSETAEVEGYLSREAFSETPEAFVRRSPAKSEQFQDVSQEESVKENSEPTKGDLSELIKSLVLGNDDILQDSATNRLNSFDRWNSLDSLSQRRESWQHENNPRLRGTRKDHYQTPSTGSALLSVSHDMLHVRSHKYSNSVMTERHYKSINRIHRRETSAEAAVRYKLMLSTESRRS</sequence>
<name>A0AAW0X1H3_CHEQU</name>
<accession>A0AAW0X1H3</accession>
<organism evidence="2 3">
    <name type="scientific">Cherax quadricarinatus</name>
    <name type="common">Australian red claw crayfish</name>
    <dbReference type="NCBI Taxonomy" id="27406"/>
    <lineage>
        <taxon>Eukaryota</taxon>
        <taxon>Metazoa</taxon>
        <taxon>Ecdysozoa</taxon>
        <taxon>Arthropoda</taxon>
        <taxon>Crustacea</taxon>
        <taxon>Multicrustacea</taxon>
        <taxon>Malacostraca</taxon>
        <taxon>Eumalacostraca</taxon>
        <taxon>Eucarida</taxon>
        <taxon>Decapoda</taxon>
        <taxon>Pleocyemata</taxon>
        <taxon>Astacidea</taxon>
        <taxon>Parastacoidea</taxon>
        <taxon>Parastacidae</taxon>
        <taxon>Cherax</taxon>
    </lineage>
</organism>
<gene>
    <name evidence="2" type="ORF">OTU49_006358</name>
</gene>
<dbReference type="EMBL" id="JARKIK010000053">
    <property type="protein sequence ID" value="KAK8733561.1"/>
    <property type="molecule type" value="Genomic_DNA"/>
</dbReference>
<feature type="compositionally biased region" description="Basic and acidic residues" evidence="1">
    <location>
        <begin position="143"/>
        <end position="154"/>
    </location>
</feature>
<feature type="compositionally biased region" description="Polar residues" evidence="1">
    <location>
        <begin position="89"/>
        <end position="106"/>
    </location>
</feature>